<dbReference type="Pfam" id="PF01592">
    <property type="entry name" value="NifU_N"/>
    <property type="match status" value="1"/>
</dbReference>
<proteinExistence type="predicted"/>
<reference evidence="2 3" key="1">
    <citation type="submission" date="2020-05" db="EMBL/GenBank/DDBJ databases">
        <title>Complete genome sequence of Gemmatimonas greenlandica TET16.</title>
        <authorList>
            <person name="Zeng Y."/>
        </authorList>
    </citation>
    <scope>NUCLEOTIDE SEQUENCE [LARGE SCALE GENOMIC DNA]</scope>
    <source>
        <strain evidence="2 3">TET16</strain>
    </source>
</reference>
<dbReference type="GO" id="GO:0005506">
    <property type="term" value="F:iron ion binding"/>
    <property type="evidence" value="ECO:0007669"/>
    <property type="project" value="InterPro"/>
</dbReference>
<dbReference type="PANTHER" id="PTHR10093">
    <property type="entry name" value="IRON-SULFUR CLUSTER ASSEMBLY ENZYME NIFU HOMOLOG"/>
    <property type="match status" value="1"/>
</dbReference>
<dbReference type="SUPFAM" id="SSF82649">
    <property type="entry name" value="SufE/NifU"/>
    <property type="match status" value="1"/>
</dbReference>
<dbReference type="Gene3D" id="3.90.1010.10">
    <property type="match status" value="1"/>
</dbReference>
<dbReference type="KEGG" id="ggr:HKW67_20805"/>
<dbReference type="CDD" id="cd06664">
    <property type="entry name" value="IscU_like"/>
    <property type="match status" value="1"/>
</dbReference>
<name>A0A6M4IUD8_9BACT</name>
<dbReference type="AlphaFoldDB" id="A0A6M4IUD8"/>
<dbReference type="EMBL" id="CP053085">
    <property type="protein sequence ID" value="QJR37785.1"/>
    <property type="molecule type" value="Genomic_DNA"/>
</dbReference>
<keyword evidence="3" id="KW-1185">Reference proteome</keyword>
<feature type="domain" description="NIF system FeS cluster assembly NifU N-terminal" evidence="1">
    <location>
        <begin position="14"/>
        <end position="101"/>
    </location>
</feature>
<dbReference type="RefSeq" id="WP_171227220.1">
    <property type="nucleotide sequence ID" value="NZ_CP053085.1"/>
</dbReference>
<dbReference type="Proteomes" id="UP000500938">
    <property type="component" value="Chromosome"/>
</dbReference>
<accession>A0A6M4IUD8</accession>
<dbReference type="InterPro" id="IPR002871">
    <property type="entry name" value="NIF_FeS_clus_asmbl_NifU_N"/>
</dbReference>
<evidence type="ECO:0000313" key="2">
    <source>
        <dbReference type="EMBL" id="QJR37785.1"/>
    </source>
</evidence>
<evidence type="ECO:0000313" key="3">
    <source>
        <dbReference type="Proteomes" id="UP000500938"/>
    </source>
</evidence>
<sequence length="156" mass="16198">MSSVAPFTASIAAMYQDALLAHHRAPHNRRVIESPSAVGARKNPVCGDDITVMVTLESDAVRDVAFTGRGCSIATASASMMTDAVLGLTVSDALALADAVDRMLHPDAGQAGSADAVPEPLPDALTPLRGVAPFPGRHGCAMLPWQALREALTAKR</sequence>
<organism evidence="2 3">
    <name type="scientific">Gemmatimonas groenlandica</name>
    <dbReference type="NCBI Taxonomy" id="2732249"/>
    <lineage>
        <taxon>Bacteria</taxon>
        <taxon>Pseudomonadati</taxon>
        <taxon>Gemmatimonadota</taxon>
        <taxon>Gemmatimonadia</taxon>
        <taxon>Gemmatimonadales</taxon>
        <taxon>Gemmatimonadaceae</taxon>
        <taxon>Gemmatimonas</taxon>
    </lineage>
</organism>
<dbReference type="GO" id="GO:0016226">
    <property type="term" value="P:iron-sulfur cluster assembly"/>
    <property type="evidence" value="ECO:0007669"/>
    <property type="project" value="InterPro"/>
</dbReference>
<evidence type="ECO:0000259" key="1">
    <source>
        <dbReference type="Pfam" id="PF01592"/>
    </source>
</evidence>
<protein>
    <submittedName>
        <fullName evidence="2">SUF system NifU family Fe-S cluster assembly protein</fullName>
    </submittedName>
</protein>
<dbReference type="GO" id="GO:0051536">
    <property type="term" value="F:iron-sulfur cluster binding"/>
    <property type="evidence" value="ECO:0007669"/>
    <property type="project" value="InterPro"/>
</dbReference>
<dbReference type="NCBIfam" id="TIGR01994">
    <property type="entry name" value="SUF_scaf_2"/>
    <property type="match status" value="1"/>
</dbReference>
<gene>
    <name evidence="2" type="ORF">HKW67_20805</name>
</gene>